<dbReference type="PANTHER" id="PTHR10996">
    <property type="entry name" value="2-HYDROXYACID DEHYDROGENASE-RELATED"/>
    <property type="match status" value="1"/>
</dbReference>
<evidence type="ECO:0000313" key="7">
    <source>
        <dbReference type="EMBL" id="MCD2196484.1"/>
    </source>
</evidence>
<keyword evidence="2 4" id="KW-0560">Oxidoreductase</keyword>
<gene>
    <name evidence="7" type="ORF">LQ327_24220</name>
</gene>
<reference evidence="7 8" key="1">
    <citation type="submission" date="2021-11" db="EMBL/GenBank/DDBJ databases">
        <title>Draft genome sequence of Actinomycetospora sp. SF1 isolated from the rhizosphere soil.</title>
        <authorList>
            <person name="Duangmal K."/>
            <person name="Chantavorakit T."/>
        </authorList>
    </citation>
    <scope>NUCLEOTIDE SEQUENCE [LARGE SCALE GENOMIC DNA]</scope>
    <source>
        <strain evidence="7 8">TBRC 5722</strain>
    </source>
</reference>
<evidence type="ECO:0000256" key="4">
    <source>
        <dbReference type="RuleBase" id="RU003719"/>
    </source>
</evidence>
<name>A0ABS8PDY2_9PSEU</name>
<organism evidence="7 8">
    <name type="scientific">Actinomycetospora endophytica</name>
    <dbReference type="NCBI Taxonomy" id="2291215"/>
    <lineage>
        <taxon>Bacteria</taxon>
        <taxon>Bacillati</taxon>
        <taxon>Actinomycetota</taxon>
        <taxon>Actinomycetes</taxon>
        <taxon>Pseudonocardiales</taxon>
        <taxon>Pseudonocardiaceae</taxon>
        <taxon>Actinomycetospora</taxon>
    </lineage>
</organism>
<evidence type="ECO:0000256" key="2">
    <source>
        <dbReference type="ARBA" id="ARBA00023002"/>
    </source>
</evidence>
<dbReference type="EMBL" id="JAJNDB010000006">
    <property type="protein sequence ID" value="MCD2196484.1"/>
    <property type="molecule type" value="Genomic_DNA"/>
</dbReference>
<dbReference type="SUPFAM" id="SSF51735">
    <property type="entry name" value="NAD(P)-binding Rossmann-fold domains"/>
    <property type="match status" value="1"/>
</dbReference>
<comment type="similarity">
    <text evidence="1 4">Belongs to the D-isomer specific 2-hydroxyacid dehydrogenase family.</text>
</comment>
<sequence>MRIGLVGGGFPEVRRCLTAALDELAIPELAGAELVDVPHSAPQPVDVLSPLGSTIDGPLMDACGARFVQQFGVGVSGVDLDAARERAIPVANVPGGDSGNATAVAELAVLLLLSLLRRFSEARANVAEKAVGAPMGTMLRGRTVAVLGTGDIGVEVATRLAAFGVHVVGVGRREADAYPAAAAVVGTYRRAHDLSAALDGVDDLVVACPLTEDTRGIVDGAALGALRPGGHVVNVGRGPVVDYDALLAALRSGRLTGAGLDVTWSEPIDPHDELLAENVVVTPHIGGITEESYAGMARGFVANVGRFARGEEIDHRVC</sequence>
<evidence type="ECO:0000313" key="8">
    <source>
        <dbReference type="Proteomes" id="UP001199469"/>
    </source>
</evidence>
<evidence type="ECO:0000259" key="6">
    <source>
        <dbReference type="Pfam" id="PF02826"/>
    </source>
</evidence>
<evidence type="ECO:0000259" key="5">
    <source>
        <dbReference type="Pfam" id="PF00389"/>
    </source>
</evidence>
<dbReference type="SUPFAM" id="SSF52283">
    <property type="entry name" value="Formate/glycerate dehydrogenase catalytic domain-like"/>
    <property type="match status" value="1"/>
</dbReference>
<keyword evidence="3" id="KW-0520">NAD</keyword>
<dbReference type="InterPro" id="IPR036291">
    <property type="entry name" value="NAD(P)-bd_dom_sf"/>
</dbReference>
<dbReference type="InterPro" id="IPR006139">
    <property type="entry name" value="D-isomer_2_OHA_DH_cat_dom"/>
</dbReference>
<dbReference type="Pfam" id="PF02826">
    <property type="entry name" value="2-Hacid_dh_C"/>
    <property type="match status" value="1"/>
</dbReference>
<dbReference type="InterPro" id="IPR006140">
    <property type="entry name" value="D-isomer_DH_NAD-bd"/>
</dbReference>
<dbReference type="RefSeq" id="WP_230738345.1">
    <property type="nucleotide sequence ID" value="NZ_JAJNDB010000006.1"/>
</dbReference>
<feature type="domain" description="D-isomer specific 2-hydroxyacid dehydrogenase NAD-binding" evidence="6">
    <location>
        <begin position="110"/>
        <end position="286"/>
    </location>
</feature>
<keyword evidence="8" id="KW-1185">Reference proteome</keyword>
<dbReference type="Gene3D" id="3.40.50.720">
    <property type="entry name" value="NAD(P)-binding Rossmann-like Domain"/>
    <property type="match status" value="2"/>
</dbReference>
<comment type="caution">
    <text evidence="7">The sequence shown here is derived from an EMBL/GenBank/DDBJ whole genome shotgun (WGS) entry which is preliminary data.</text>
</comment>
<evidence type="ECO:0000256" key="3">
    <source>
        <dbReference type="ARBA" id="ARBA00023027"/>
    </source>
</evidence>
<evidence type="ECO:0008006" key="9">
    <source>
        <dbReference type="Google" id="ProtNLM"/>
    </source>
</evidence>
<dbReference type="Pfam" id="PF00389">
    <property type="entry name" value="2-Hacid_dh"/>
    <property type="match status" value="1"/>
</dbReference>
<accession>A0ABS8PDY2</accession>
<dbReference type="PANTHER" id="PTHR10996:SF178">
    <property type="entry name" value="2-HYDROXYACID DEHYDROGENASE YGL185C-RELATED"/>
    <property type="match status" value="1"/>
</dbReference>
<proteinExistence type="inferred from homology"/>
<feature type="domain" description="D-isomer specific 2-hydroxyacid dehydrogenase catalytic" evidence="5">
    <location>
        <begin position="43"/>
        <end position="317"/>
    </location>
</feature>
<protein>
    <recommendedName>
        <fullName evidence="9">Phosphoglycerate dehydrogenase-like enzyme</fullName>
    </recommendedName>
</protein>
<dbReference type="InterPro" id="IPR050223">
    <property type="entry name" value="D-isomer_2-hydroxyacid_DH"/>
</dbReference>
<evidence type="ECO:0000256" key="1">
    <source>
        <dbReference type="ARBA" id="ARBA00005854"/>
    </source>
</evidence>
<dbReference type="Proteomes" id="UP001199469">
    <property type="component" value="Unassembled WGS sequence"/>
</dbReference>